<comment type="caution">
    <text evidence="5">The sequence shown here is derived from an EMBL/GenBank/DDBJ whole genome shotgun (WGS) entry which is preliminary data.</text>
</comment>
<dbReference type="PANTHER" id="PTHR11306:SF68">
    <property type="entry name" value="NPC INTRACELLULAR CHOLESTEROL TRANSPORTER 2"/>
    <property type="match status" value="1"/>
</dbReference>
<dbReference type="Gene3D" id="2.60.40.770">
    <property type="match status" value="1"/>
</dbReference>
<organism evidence="5">
    <name type="scientific">Hyalella azteca</name>
    <name type="common">Amphipod</name>
    <dbReference type="NCBI Taxonomy" id="294128"/>
    <lineage>
        <taxon>Eukaryota</taxon>
        <taxon>Metazoa</taxon>
        <taxon>Ecdysozoa</taxon>
        <taxon>Arthropoda</taxon>
        <taxon>Crustacea</taxon>
        <taxon>Multicrustacea</taxon>
        <taxon>Malacostraca</taxon>
        <taxon>Eumalacostraca</taxon>
        <taxon>Peracarida</taxon>
        <taxon>Amphipoda</taxon>
        <taxon>Senticaudata</taxon>
        <taxon>Talitrida</taxon>
        <taxon>Talitroidea</taxon>
        <taxon>Hyalellidae</taxon>
        <taxon>Hyalella</taxon>
    </lineage>
</organism>
<dbReference type="SUPFAM" id="SSF81296">
    <property type="entry name" value="E set domains"/>
    <property type="match status" value="1"/>
</dbReference>
<dbReference type="SMART" id="SM00737">
    <property type="entry name" value="ML"/>
    <property type="match status" value="1"/>
</dbReference>
<evidence type="ECO:0000256" key="3">
    <source>
        <dbReference type="ARBA" id="ARBA00022525"/>
    </source>
</evidence>
<dbReference type="Proteomes" id="UP000711488">
    <property type="component" value="Unassembled WGS sequence"/>
</dbReference>
<name>A0A6A0GTJ7_HYAAZ</name>
<dbReference type="AlphaFoldDB" id="A0A6A0GTJ7"/>
<dbReference type="Pfam" id="PF02221">
    <property type="entry name" value="E1_DerP2_DerF2"/>
    <property type="match status" value="1"/>
</dbReference>
<dbReference type="GO" id="GO:0032934">
    <property type="term" value="F:sterol binding"/>
    <property type="evidence" value="ECO:0007669"/>
    <property type="project" value="InterPro"/>
</dbReference>
<dbReference type="EMBL" id="JQDR03015455">
    <property type="protein sequence ID" value="KAA0186593.1"/>
    <property type="molecule type" value="Genomic_DNA"/>
</dbReference>
<sequence length="150" mass="16155">MKVPCDQVIRPGLLGNKACTNLNVGLCGKANIDYQNIQITGCSPKLPYCIFEKNHTAQLSIPFSSNTEITSLKAVVHGVIGGIPIPFPLDNPEACGQSLTCPVAAHTNVTYFEGLPVKPIYPSLRLTVKWALQDQAGVDQVCILIPVKLQ</sequence>
<evidence type="ECO:0000313" key="5">
    <source>
        <dbReference type="EMBL" id="KAA0186593.1"/>
    </source>
</evidence>
<protein>
    <recommendedName>
        <fullName evidence="4">MD-2-related lipid-recognition domain-containing protein</fullName>
    </recommendedName>
</protein>
<gene>
    <name evidence="5" type="ORF">HAZT_HAZT004741</name>
</gene>
<proteinExistence type="inferred from homology"/>
<keyword evidence="3" id="KW-0964">Secreted</keyword>
<dbReference type="GO" id="GO:0015918">
    <property type="term" value="P:sterol transport"/>
    <property type="evidence" value="ECO:0007669"/>
    <property type="project" value="InterPro"/>
</dbReference>
<comment type="subcellular location">
    <subcellularLocation>
        <location evidence="1">Secreted</location>
    </subcellularLocation>
</comment>
<accession>A0A6A0GTJ7</accession>
<dbReference type="InterPro" id="IPR014756">
    <property type="entry name" value="Ig_E-set"/>
</dbReference>
<dbReference type="GO" id="GO:0005576">
    <property type="term" value="C:extracellular region"/>
    <property type="evidence" value="ECO:0007669"/>
    <property type="project" value="UniProtKB-SubCell"/>
</dbReference>
<dbReference type="PANTHER" id="PTHR11306">
    <property type="entry name" value="NIEMANN PICK TYPE C2 PROTEIN NPC2-RELATED"/>
    <property type="match status" value="1"/>
</dbReference>
<evidence type="ECO:0000256" key="1">
    <source>
        <dbReference type="ARBA" id="ARBA00004613"/>
    </source>
</evidence>
<dbReference type="OrthoDB" id="4937502at2759"/>
<reference evidence="5" key="3">
    <citation type="submission" date="2019-06" db="EMBL/GenBank/DDBJ databases">
        <authorList>
            <person name="Poynton C."/>
            <person name="Hasenbein S."/>
            <person name="Benoit J.B."/>
            <person name="Sepulveda M.S."/>
            <person name="Poelchau M.F."/>
            <person name="Murali S.C."/>
            <person name="Chen S."/>
            <person name="Glastad K.M."/>
            <person name="Werren J.H."/>
            <person name="Vineis J.H."/>
            <person name="Bowen J.L."/>
            <person name="Friedrich M."/>
            <person name="Jones J."/>
            <person name="Robertson H.M."/>
            <person name="Feyereisen R."/>
            <person name="Mechler-Hickson A."/>
            <person name="Mathers N."/>
            <person name="Lee C.E."/>
            <person name="Colbourne J.K."/>
            <person name="Biales A."/>
            <person name="Johnston J.S."/>
            <person name="Wellborn G.A."/>
            <person name="Rosendale A.J."/>
            <person name="Cridge A.G."/>
            <person name="Munoz-Torres M.C."/>
            <person name="Bain P.A."/>
            <person name="Manny A.R."/>
            <person name="Major K.M."/>
            <person name="Lambert F.N."/>
            <person name="Vulpe C.D."/>
            <person name="Tuck P."/>
            <person name="Blalock B.J."/>
            <person name="Lin Y.-Y."/>
            <person name="Smith M.E."/>
            <person name="Ochoa-Acuna H."/>
            <person name="Chen M.-J.M."/>
            <person name="Childers C.P."/>
            <person name="Qu J."/>
            <person name="Dugan S."/>
            <person name="Lee S.L."/>
            <person name="Chao H."/>
            <person name="Dinh H."/>
            <person name="Han Y."/>
            <person name="Doddapaneni H."/>
            <person name="Worley K.C."/>
            <person name="Muzny D.M."/>
            <person name="Gibbs R.A."/>
            <person name="Richards S."/>
        </authorList>
    </citation>
    <scope>NUCLEOTIDE SEQUENCE</scope>
    <source>
        <strain evidence="5">HAZT.00-mixed</strain>
        <tissue evidence="5">Whole organism</tissue>
    </source>
</reference>
<dbReference type="InterPro" id="IPR003172">
    <property type="entry name" value="ML_dom"/>
</dbReference>
<reference evidence="5" key="1">
    <citation type="submission" date="2014-08" db="EMBL/GenBank/DDBJ databases">
        <authorList>
            <person name="Murali S."/>
            <person name="Richards S."/>
            <person name="Bandaranaike D."/>
            <person name="Bellair M."/>
            <person name="Blankenburg K."/>
            <person name="Chao H."/>
            <person name="Dinh H."/>
            <person name="Doddapaneni H."/>
            <person name="Dugan-Rocha S."/>
            <person name="Elkadiri S."/>
            <person name="Gnanaolivu R."/>
            <person name="Hughes D."/>
            <person name="Lee S."/>
            <person name="Li M."/>
            <person name="Ming W."/>
            <person name="Munidasa M."/>
            <person name="Muniz J."/>
            <person name="Nguyen L."/>
            <person name="Osuji N."/>
            <person name="Pu L.-L."/>
            <person name="Puazo M."/>
            <person name="Skinner E."/>
            <person name="Qu C."/>
            <person name="Quiroz J."/>
            <person name="Raj R."/>
            <person name="Weissenberger G."/>
            <person name="Xin Y."/>
            <person name="Zou X."/>
            <person name="Han Y."/>
            <person name="Worley K."/>
            <person name="Muzny D."/>
            <person name="Gibbs R."/>
        </authorList>
    </citation>
    <scope>NUCLEOTIDE SEQUENCE</scope>
    <source>
        <strain evidence="5">HAZT.00-mixed</strain>
        <tissue evidence="5">Whole organism</tissue>
    </source>
</reference>
<feature type="domain" description="MD-2-related lipid-recognition" evidence="4">
    <location>
        <begin position="24"/>
        <end position="147"/>
    </location>
</feature>
<evidence type="ECO:0000259" key="4">
    <source>
        <dbReference type="SMART" id="SM00737"/>
    </source>
</evidence>
<dbReference type="InterPro" id="IPR039670">
    <property type="entry name" value="NPC2-like"/>
</dbReference>
<reference evidence="5" key="2">
    <citation type="journal article" date="2018" name="Environ. Sci. Technol.">
        <title>The Toxicogenome of Hyalella azteca: A Model for Sediment Ecotoxicology and Evolutionary Toxicology.</title>
        <authorList>
            <person name="Poynton H.C."/>
            <person name="Hasenbein S."/>
            <person name="Benoit J.B."/>
            <person name="Sepulveda M.S."/>
            <person name="Poelchau M.F."/>
            <person name="Hughes D.S.T."/>
            <person name="Murali S.C."/>
            <person name="Chen S."/>
            <person name="Glastad K.M."/>
            <person name="Goodisman M.A.D."/>
            <person name="Werren J.H."/>
            <person name="Vineis J.H."/>
            <person name="Bowen J.L."/>
            <person name="Friedrich M."/>
            <person name="Jones J."/>
            <person name="Robertson H.M."/>
            <person name="Feyereisen R."/>
            <person name="Mechler-Hickson A."/>
            <person name="Mathers N."/>
            <person name="Lee C.E."/>
            <person name="Colbourne J.K."/>
            <person name="Biales A."/>
            <person name="Johnston J.S."/>
            <person name="Wellborn G.A."/>
            <person name="Rosendale A.J."/>
            <person name="Cridge A.G."/>
            <person name="Munoz-Torres M.C."/>
            <person name="Bain P.A."/>
            <person name="Manny A.R."/>
            <person name="Major K.M."/>
            <person name="Lambert F.N."/>
            <person name="Vulpe C.D."/>
            <person name="Tuck P."/>
            <person name="Blalock B.J."/>
            <person name="Lin Y.Y."/>
            <person name="Smith M.E."/>
            <person name="Ochoa-Acuna H."/>
            <person name="Chen M.M."/>
            <person name="Childers C.P."/>
            <person name="Qu J."/>
            <person name="Dugan S."/>
            <person name="Lee S.L."/>
            <person name="Chao H."/>
            <person name="Dinh H."/>
            <person name="Han Y."/>
            <person name="Doddapaneni H."/>
            <person name="Worley K.C."/>
            <person name="Muzny D.M."/>
            <person name="Gibbs R.A."/>
            <person name="Richards S."/>
        </authorList>
    </citation>
    <scope>NUCLEOTIDE SEQUENCE</scope>
    <source>
        <strain evidence="5">HAZT.00-mixed</strain>
        <tissue evidence="5">Whole organism</tissue>
    </source>
</reference>
<dbReference type="FunFam" id="2.60.40.770:FF:000001">
    <property type="entry name" value="NPC intracellular cholesterol transporter 2"/>
    <property type="match status" value="1"/>
</dbReference>
<evidence type="ECO:0000256" key="2">
    <source>
        <dbReference type="ARBA" id="ARBA00006370"/>
    </source>
</evidence>
<comment type="similarity">
    <text evidence="2">Belongs to the NPC2 family.</text>
</comment>